<reference evidence="10 11" key="1">
    <citation type="submission" date="2015-09" db="EMBL/GenBank/DDBJ databases">
        <authorList>
            <person name="Jackson K.R."/>
            <person name="Lunt B.L."/>
            <person name="Fisher J.N.B."/>
            <person name="Gardner A.V."/>
            <person name="Bailey M.E."/>
            <person name="Deus L.M."/>
            <person name="Earl A.S."/>
            <person name="Gibby P.D."/>
            <person name="Hartmann K.A."/>
            <person name="Liu J.E."/>
            <person name="Manci A.M."/>
            <person name="Nielsen D.A."/>
            <person name="Solomon M.B."/>
            <person name="Breakwell D.P."/>
            <person name="Burnett S.H."/>
            <person name="Grose J.H."/>
        </authorList>
    </citation>
    <scope>NUCLEOTIDE SEQUENCE [LARGE SCALE GENOMIC DNA]</scope>
    <source>
        <strain evidence="10 11">16</strain>
    </source>
</reference>
<dbReference type="GO" id="GO:0016780">
    <property type="term" value="F:phosphotransferase activity, for other substituted phosphate groups"/>
    <property type="evidence" value="ECO:0007669"/>
    <property type="project" value="TreeGrafter"/>
</dbReference>
<evidence type="ECO:0000256" key="2">
    <source>
        <dbReference type="ARBA" id="ARBA00006464"/>
    </source>
</evidence>
<dbReference type="Pfam" id="PF02397">
    <property type="entry name" value="Bac_transf"/>
    <property type="match status" value="1"/>
</dbReference>
<keyword evidence="3 10" id="KW-0808">Transferase</keyword>
<organism evidence="10 11">
    <name type="scientific">Prosthecodimorpha hirschii</name>
    <dbReference type="NCBI Taxonomy" id="665126"/>
    <lineage>
        <taxon>Bacteria</taxon>
        <taxon>Pseudomonadati</taxon>
        <taxon>Pseudomonadota</taxon>
        <taxon>Alphaproteobacteria</taxon>
        <taxon>Hyphomicrobiales</taxon>
        <taxon>Ancalomicrobiaceae</taxon>
        <taxon>Prosthecodimorpha</taxon>
    </lineage>
</organism>
<keyword evidence="11" id="KW-1185">Reference proteome</keyword>
<dbReference type="EMBL" id="LJYW01000001">
    <property type="protein sequence ID" value="KPL56130.1"/>
    <property type="molecule type" value="Genomic_DNA"/>
</dbReference>
<evidence type="ECO:0000256" key="5">
    <source>
        <dbReference type="ARBA" id="ARBA00022989"/>
    </source>
</evidence>
<comment type="caution">
    <text evidence="10">The sequence shown here is derived from an EMBL/GenBank/DDBJ whole genome shotgun (WGS) entry which is preliminary data.</text>
</comment>
<evidence type="ECO:0000256" key="4">
    <source>
        <dbReference type="ARBA" id="ARBA00022692"/>
    </source>
</evidence>
<feature type="domain" description="Bacterial sugar transferase" evidence="9">
    <location>
        <begin position="289"/>
        <end position="477"/>
    </location>
</feature>
<evidence type="ECO:0000256" key="6">
    <source>
        <dbReference type="ARBA" id="ARBA00023136"/>
    </source>
</evidence>
<proteinExistence type="inferred from homology"/>
<dbReference type="Proteomes" id="UP000048984">
    <property type="component" value="Unassembled WGS sequence"/>
</dbReference>
<feature type="transmembrane region" description="Helical" evidence="8">
    <location>
        <begin position="26"/>
        <end position="48"/>
    </location>
</feature>
<accession>A0A0P6VXK7</accession>
<dbReference type="Pfam" id="PF13727">
    <property type="entry name" value="CoA_binding_3"/>
    <property type="match status" value="1"/>
</dbReference>
<dbReference type="SUPFAM" id="SSF51735">
    <property type="entry name" value="NAD(P)-binding Rossmann-fold domains"/>
    <property type="match status" value="1"/>
</dbReference>
<dbReference type="STRING" id="665126.ABB55_25605"/>
<name>A0A0P6VXK7_9HYPH</name>
<sequence length="483" mass="53722">MASAVSALVAKCLTDKPMSMSILAGAVRALDFAAVFALGALTFWIYVPDPEADRALYFSVALLAAVVNTMYVHSSGGYTLPGILPYARTVRRVLAAWSAVFATLAVVVFFMKIGTDLSRVWLALWFLSGAAFLAFERAVLASVARRWIRMGRLARRAVIVGGGQAAADLILSLEAQPDNDIRICGVFDDRKDSRSPAVVAGYPRLGTIDELVEFGRIGKIDMLIVTLPLTAEARVLQLLKKLWVLPVDIRLSAHASKLKFRPRSYSYVGSVPLFDVVDKPLADWDRVMKRAFDLTFGLLALLALMPIMVGAAIAIKLDSRGPIFFRQKRYGFNNELIDVWKFRSMYVDQADADAARLVTRGDPRVTRVGRFIRRTSIDELPQLFNVIAGTLSLVGPRPHALSAKADNQLYEQVVDSYFARHRVKPGVTGWAQINGWRGETDTSDKIERRVECDLYYIENWSIAFDLYILFATPLRLLSSENAY</sequence>
<dbReference type="InterPro" id="IPR017475">
    <property type="entry name" value="EPS_sugar_tfrase"/>
</dbReference>
<evidence type="ECO:0000313" key="10">
    <source>
        <dbReference type="EMBL" id="KPL56130.1"/>
    </source>
</evidence>
<dbReference type="NCBIfam" id="TIGR03025">
    <property type="entry name" value="EPS_sugtrans"/>
    <property type="match status" value="1"/>
</dbReference>
<dbReference type="GO" id="GO:0016020">
    <property type="term" value="C:membrane"/>
    <property type="evidence" value="ECO:0007669"/>
    <property type="project" value="UniProtKB-SubCell"/>
</dbReference>
<feature type="transmembrane region" description="Helical" evidence="8">
    <location>
        <begin position="120"/>
        <end position="140"/>
    </location>
</feature>
<dbReference type="InterPro" id="IPR003362">
    <property type="entry name" value="Bact_transf"/>
</dbReference>
<gene>
    <name evidence="10" type="ORF">ABB55_25605</name>
</gene>
<dbReference type="GO" id="GO:0000271">
    <property type="term" value="P:polysaccharide biosynthetic process"/>
    <property type="evidence" value="ECO:0007669"/>
    <property type="project" value="UniProtKB-KW"/>
</dbReference>
<dbReference type="Gene3D" id="3.40.50.720">
    <property type="entry name" value="NAD(P)-binding Rossmann-like Domain"/>
    <property type="match status" value="1"/>
</dbReference>
<comment type="similarity">
    <text evidence="2">Belongs to the bacterial sugar transferase family.</text>
</comment>
<dbReference type="InterPro" id="IPR036291">
    <property type="entry name" value="NAD(P)-bd_dom_sf"/>
</dbReference>
<feature type="transmembrane region" description="Helical" evidence="8">
    <location>
        <begin position="54"/>
        <end position="72"/>
    </location>
</feature>
<keyword evidence="5 8" id="KW-1133">Transmembrane helix</keyword>
<feature type="transmembrane region" description="Helical" evidence="8">
    <location>
        <begin position="93"/>
        <end position="114"/>
    </location>
</feature>
<evidence type="ECO:0000256" key="3">
    <source>
        <dbReference type="ARBA" id="ARBA00022679"/>
    </source>
</evidence>
<evidence type="ECO:0000256" key="1">
    <source>
        <dbReference type="ARBA" id="ARBA00004141"/>
    </source>
</evidence>
<keyword evidence="7" id="KW-0270">Exopolysaccharide synthesis</keyword>
<feature type="transmembrane region" description="Helical" evidence="8">
    <location>
        <begin position="294"/>
        <end position="315"/>
    </location>
</feature>
<reference evidence="10 11" key="2">
    <citation type="submission" date="2015-10" db="EMBL/GenBank/DDBJ databases">
        <title>Draft Genome Sequence of Prosthecomicrobium hirschii ATCC 27832.</title>
        <authorList>
            <person name="Daniel J."/>
            <person name="Givan S.A."/>
            <person name="Brun Y.V."/>
            <person name="Brown P.J."/>
        </authorList>
    </citation>
    <scope>NUCLEOTIDE SEQUENCE [LARGE SCALE GENOMIC DNA]</scope>
    <source>
        <strain evidence="10 11">16</strain>
    </source>
</reference>
<dbReference type="PANTHER" id="PTHR30576">
    <property type="entry name" value="COLANIC BIOSYNTHESIS UDP-GLUCOSE LIPID CARRIER TRANSFERASE"/>
    <property type="match status" value="1"/>
</dbReference>
<dbReference type="AlphaFoldDB" id="A0A0P6VXK7"/>
<dbReference type="PANTHER" id="PTHR30576:SF0">
    <property type="entry name" value="UNDECAPRENYL-PHOSPHATE N-ACETYLGALACTOSAMINYL 1-PHOSPHATE TRANSFERASE-RELATED"/>
    <property type="match status" value="1"/>
</dbReference>
<keyword evidence="4 8" id="KW-0812">Transmembrane</keyword>
<evidence type="ECO:0000313" key="11">
    <source>
        <dbReference type="Proteomes" id="UP000048984"/>
    </source>
</evidence>
<evidence type="ECO:0000259" key="9">
    <source>
        <dbReference type="Pfam" id="PF02397"/>
    </source>
</evidence>
<comment type="subcellular location">
    <subcellularLocation>
        <location evidence="1">Membrane</location>
        <topology evidence="1">Multi-pass membrane protein</topology>
    </subcellularLocation>
</comment>
<protein>
    <submittedName>
        <fullName evidence="10">UDP-phosphate glucose phosphotransferase</fullName>
    </submittedName>
</protein>
<keyword evidence="6 8" id="KW-0472">Membrane</keyword>
<evidence type="ECO:0000256" key="8">
    <source>
        <dbReference type="SAM" id="Phobius"/>
    </source>
</evidence>
<dbReference type="NCBIfam" id="TIGR03023">
    <property type="entry name" value="WcaJ_sugtrans"/>
    <property type="match status" value="1"/>
</dbReference>
<evidence type="ECO:0000256" key="7">
    <source>
        <dbReference type="ARBA" id="ARBA00023169"/>
    </source>
</evidence>
<dbReference type="InterPro" id="IPR017473">
    <property type="entry name" value="Undecaprenyl-P_gluc_Ptfrase"/>
</dbReference>